<name>A0ACB9LYL1_BAUVA</name>
<organism evidence="1 2">
    <name type="scientific">Bauhinia variegata</name>
    <name type="common">Purple orchid tree</name>
    <name type="synonym">Phanera variegata</name>
    <dbReference type="NCBI Taxonomy" id="167791"/>
    <lineage>
        <taxon>Eukaryota</taxon>
        <taxon>Viridiplantae</taxon>
        <taxon>Streptophyta</taxon>
        <taxon>Embryophyta</taxon>
        <taxon>Tracheophyta</taxon>
        <taxon>Spermatophyta</taxon>
        <taxon>Magnoliopsida</taxon>
        <taxon>eudicotyledons</taxon>
        <taxon>Gunneridae</taxon>
        <taxon>Pentapetalae</taxon>
        <taxon>rosids</taxon>
        <taxon>fabids</taxon>
        <taxon>Fabales</taxon>
        <taxon>Fabaceae</taxon>
        <taxon>Cercidoideae</taxon>
        <taxon>Cercideae</taxon>
        <taxon>Bauhiniinae</taxon>
        <taxon>Bauhinia</taxon>
    </lineage>
</organism>
<comment type="caution">
    <text evidence="1">The sequence shown here is derived from an EMBL/GenBank/DDBJ whole genome shotgun (WGS) entry which is preliminary data.</text>
</comment>
<keyword evidence="2" id="KW-1185">Reference proteome</keyword>
<accession>A0ACB9LYL1</accession>
<reference evidence="1 2" key="1">
    <citation type="journal article" date="2022" name="DNA Res.">
        <title>Chromosomal-level genome assembly of the orchid tree Bauhinia variegata (Leguminosae; Cercidoideae) supports the allotetraploid origin hypothesis of Bauhinia.</title>
        <authorList>
            <person name="Zhong Y."/>
            <person name="Chen Y."/>
            <person name="Zheng D."/>
            <person name="Pang J."/>
            <person name="Liu Y."/>
            <person name="Luo S."/>
            <person name="Meng S."/>
            <person name="Qian L."/>
            <person name="Wei D."/>
            <person name="Dai S."/>
            <person name="Zhou R."/>
        </authorList>
    </citation>
    <scope>NUCLEOTIDE SEQUENCE [LARGE SCALE GENOMIC DNA]</scope>
    <source>
        <strain evidence="1">BV-YZ2020</strain>
    </source>
</reference>
<proteinExistence type="predicted"/>
<protein>
    <submittedName>
        <fullName evidence="1">Uncharacterized protein</fullName>
    </submittedName>
</protein>
<dbReference type="EMBL" id="CM039435">
    <property type="protein sequence ID" value="KAI4316748.1"/>
    <property type="molecule type" value="Genomic_DNA"/>
</dbReference>
<evidence type="ECO:0000313" key="2">
    <source>
        <dbReference type="Proteomes" id="UP000828941"/>
    </source>
</evidence>
<dbReference type="Proteomes" id="UP000828941">
    <property type="component" value="Chromosome 10"/>
</dbReference>
<gene>
    <name evidence="1" type="ORF">L6164_024696</name>
</gene>
<evidence type="ECO:0000313" key="1">
    <source>
        <dbReference type="EMBL" id="KAI4316748.1"/>
    </source>
</evidence>
<sequence length="273" mass="31545">MQPFRFLALVAKAIPFPSSPRRCFRFFSSLATNPRFFNSFDDDVESGSAVYRHALKFQRPRIINWSSQLENAVSLIGSVTGELRFVKTKTGKFGVYTFLDVRTSHESNCSSFSVLLMMWNGMAEIASKHLKANDFIYVSGFLDSYSKEDWNGNLRSHYKVIVKNLDFVAQGPANQGRKKSKPSEGGGGIQNNKNRLYLWQVFFANPYEWWDNRKRKVNPKQPDFKHKDTGEVLWLSQRDPPWVKRQLQLLDSKIAEGGLVRPRSRVTTWVYDE</sequence>